<dbReference type="Proteomes" id="UP000075360">
    <property type="component" value="Unassembled WGS sequence"/>
</dbReference>
<dbReference type="SUPFAM" id="SSF161098">
    <property type="entry name" value="MetI-like"/>
    <property type="match status" value="1"/>
</dbReference>
<feature type="domain" description="ABC transmembrane type-1" evidence="8">
    <location>
        <begin position="88"/>
        <end position="299"/>
    </location>
</feature>
<dbReference type="PROSITE" id="PS50928">
    <property type="entry name" value="ABC_TM1"/>
    <property type="match status" value="1"/>
</dbReference>
<evidence type="ECO:0000256" key="4">
    <source>
        <dbReference type="ARBA" id="ARBA00022692"/>
    </source>
</evidence>
<protein>
    <submittedName>
        <fullName evidence="9">ABC transporter permease</fullName>
    </submittedName>
</protein>
<comment type="subcellular location">
    <subcellularLocation>
        <location evidence="1 7">Cell membrane</location>
        <topology evidence="1 7">Multi-pass membrane protein</topology>
    </subcellularLocation>
</comment>
<evidence type="ECO:0000256" key="7">
    <source>
        <dbReference type="RuleBase" id="RU363032"/>
    </source>
</evidence>
<evidence type="ECO:0000256" key="2">
    <source>
        <dbReference type="ARBA" id="ARBA00022448"/>
    </source>
</evidence>
<dbReference type="PANTHER" id="PTHR43163">
    <property type="entry name" value="DIPEPTIDE TRANSPORT SYSTEM PERMEASE PROTEIN DPPB-RELATED"/>
    <property type="match status" value="1"/>
</dbReference>
<accession>A0A149TYU4</accession>
<evidence type="ECO:0000256" key="3">
    <source>
        <dbReference type="ARBA" id="ARBA00022475"/>
    </source>
</evidence>
<name>A0A149TYU4_9PROT</name>
<dbReference type="InterPro" id="IPR035906">
    <property type="entry name" value="MetI-like_sf"/>
</dbReference>
<dbReference type="Pfam" id="PF00528">
    <property type="entry name" value="BPD_transp_1"/>
    <property type="match status" value="1"/>
</dbReference>
<keyword evidence="5 7" id="KW-1133">Transmembrane helix</keyword>
<feature type="transmembrane region" description="Helical" evidence="7">
    <location>
        <begin position="92"/>
        <end position="116"/>
    </location>
</feature>
<dbReference type="EMBL" id="LHZU01000138">
    <property type="protein sequence ID" value="KXV58395.1"/>
    <property type="molecule type" value="Genomic_DNA"/>
</dbReference>
<keyword evidence="2 7" id="KW-0813">Transport</keyword>
<evidence type="ECO:0000259" key="8">
    <source>
        <dbReference type="PROSITE" id="PS50928"/>
    </source>
</evidence>
<dbReference type="CDD" id="cd06261">
    <property type="entry name" value="TM_PBP2"/>
    <property type="match status" value="1"/>
</dbReference>
<feature type="transmembrane region" description="Helical" evidence="7">
    <location>
        <begin position="278"/>
        <end position="299"/>
    </location>
</feature>
<dbReference type="PANTHER" id="PTHR43163:SF6">
    <property type="entry name" value="DIPEPTIDE TRANSPORT SYSTEM PERMEASE PROTEIN DPPB-RELATED"/>
    <property type="match status" value="1"/>
</dbReference>
<organism evidence="9 10">
    <name type="scientific">Acetobacter senegalensis</name>
    <dbReference type="NCBI Taxonomy" id="446692"/>
    <lineage>
        <taxon>Bacteria</taxon>
        <taxon>Pseudomonadati</taxon>
        <taxon>Pseudomonadota</taxon>
        <taxon>Alphaproteobacteria</taxon>
        <taxon>Acetobacterales</taxon>
        <taxon>Acetobacteraceae</taxon>
        <taxon>Acetobacter</taxon>
    </lineage>
</organism>
<reference evidence="9 10" key="1">
    <citation type="submission" date="2015-06" db="EMBL/GenBank/DDBJ databases">
        <title>Improved classification and identification of acetic acid bacteria using matrix-assisted laser desorption/ionization time-of-flight mass spectrometry; Gluconobacter nephelii and Gluconobacter uchimurae are later heterotypic synonyms of Gluconobacter japonicus and Gluconobacter oxydans, respectively.</title>
        <authorList>
            <person name="Li L."/>
            <person name="Cleenwerck I."/>
            <person name="De Vuyst L."/>
            <person name="Vandamme P."/>
        </authorList>
    </citation>
    <scope>NUCLEOTIDE SEQUENCE [LARGE SCALE GENOMIC DNA]</scope>
    <source>
        <strain evidence="9 10">LMG 23690</strain>
    </source>
</reference>
<dbReference type="AlphaFoldDB" id="A0A149TYU4"/>
<evidence type="ECO:0000256" key="6">
    <source>
        <dbReference type="ARBA" id="ARBA00023136"/>
    </source>
</evidence>
<keyword evidence="6 7" id="KW-0472">Membrane</keyword>
<feature type="transmembrane region" description="Helical" evidence="7">
    <location>
        <begin position="128"/>
        <end position="150"/>
    </location>
</feature>
<gene>
    <name evidence="9" type="ORF">AD948_11760</name>
</gene>
<feature type="transmembrane region" description="Helical" evidence="7">
    <location>
        <begin position="177"/>
        <end position="196"/>
    </location>
</feature>
<dbReference type="InterPro" id="IPR000515">
    <property type="entry name" value="MetI-like"/>
</dbReference>
<evidence type="ECO:0000313" key="10">
    <source>
        <dbReference type="Proteomes" id="UP000075360"/>
    </source>
</evidence>
<evidence type="ECO:0000313" key="9">
    <source>
        <dbReference type="EMBL" id="KXV58395.1"/>
    </source>
</evidence>
<dbReference type="Gene3D" id="1.10.3720.10">
    <property type="entry name" value="MetI-like"/>
    <property type="match status" value="1"/>
</dbReference>
<comment type="caution">
    <text evidence="9">The sequence shown here is derived from an EMBL/GenBank/DDBJ whole genome shotgun (WGS) entry which is preliminary data.</text>
</comment>
<feature type="transmembrane region" description="Helical" evidence="7">
    <location>
        <begin position="234"/>
        <end position="258"/>
    </location>
</feature>
<keyword evidence="3" id="KW-1003">Cell membrane</keyword>
<dbReference type="GO" id="GO:0005886">
    <property type="term" value="C:plasma membrane"/>
    <property type="evidence" value="ECO:0007669"/>
    <property type="project" value="UniProtKB-SubCell"/>
</dbReference>
<dbReference type="PATRIC" id="fig|446692.4.peg.884"/>
<evidence type="ECO:0000256" key="1">
    <source>
        <dbReference type="ARBA" id="ARBA00004651"/>
    </source>
</evidence>
<keyword evidence="4 7" id="KW-0812">Transmembrane</keyword>
<comment type="similarity">
    <text evidence="7">Belongs to the binding-protein-dependent transport system permease family.</text>
</comment>
<dbReference type="GO" id="GO:0055085">
    <property type="term" value="P:transmembrane transport"/>
    <property type="evidence" value="ECO:0007669"/>
    <property type="project" value="InterPro"/>
</dbReference>
<proteinExistence type="inferred from homology"/>
<sequence>MRVVPTLATIMVVGFSLLKLAPGDAIDQIMGAAGGASADNAAILRAHYGLDKPVWVQFLAYIQDLMHGNLGWSVRFNAPVSHLIADHAGPTIVLAFAGLVLALAVGVAGGIIMAACEQRLIGKIVSTLSIMLYSAPVFWISLMLIVLFSIRLHWLPSGNIETIGEDLGGIEWLYDRFLHLLLPAISLALFYAALYARVFRGSLIHEQSQDYVRTARAKGASSARVMVRHILPNALLPLSTIVGLNIGSMLGGAVVIETVYDWPGLGRLAYDAIMGRDFIVLLGVLLFASLFVVVANVLTDLGQRLLDPRLRIQ</sequence>
<evidence type="ECO:0000256" key="5">
    <source>
        <dbReference type="ARBA" id="ARBA00022989"/>
    </source>
</evidence>